<gene>
    <name evidence="1" type="ORF">PR048_013061</name>
</gene>
<evidence type="ECO:0000313" key="2">
    <source>
        <dbReference type="Proteomes" id="UP001159363"/>
    </source>
</evidence>
<proteinExistence type="predicted"/>
<accession>A0ABQ9HR49</accession>
<protein>
    <submittedName>
        <fullName evidence="1">Uncharacterized protein</fullName>
    </submittedName>
</protein>
<reference evidence="1 2" key="1">
    <citation type="submission" date="2023-02" db="EMBL/GenBank/DDBJ databases">
        <title>LHISI_Scaffold_Assembly.</title>
        <authorList>
            <person name="Stuart O.P."/>
            <person name="Cleave R."/>
            <person name="Magrath M.J.L."/>
            <person name="Mikheyev A.S."/>
        </authorList>
    </citation>
    <scope>NUCLEOTIDE SEQUENCE [LARGE SCALE GENOMIC DNA]</scope>
    <source>
        <strain evidence="1">Daus_M_001</strain>
        <tissue evidence="1">Leg muscle</tissue>
    </source>
</reference>
<keyword evidence="2" id="KW-1185">Reference proteome</keyword>
<dbReference type="Proteomes" id="UP001159363">
    <property type="component" value="Chromosome X"/>
</dbReference>
<name>A0ABQ9HR49_9NEOP</name>
<sequence>MDKLKPRVQEGVHEWLKNREKKTRQWYNRTSDRKYIAFKSGQNEVDRTSHDKFWKPEVILGKHKMPRSYLLQNYRGNVIRRTSEDLRPSYNYHAPVKNYSDLATISGDINMRVEEDRDLSEKTISTMQDAVERETVLSDDEENWPGWSESDIHVQQCKRVGKAGNVVQTETVLHSSCTRPLRKLSRKPICTDCVPK</sequence>
<evidence type="ECO:0000313" key="1">
    <source>
        <dbReference type="EMBL" id="KAJ8886849.1"/>
    </source>
</evidence>
<organism evidence="1 2">
    <name type="scientific">Dryococelus australis</name>
    <dbReference type="NCBI Taxonomy" id="614101"/>
    <lineage>
        <taxon>Eukaryota</taxon>
        <taxon>Metazoa</taxon>
        <taxon>Ecdysozoa</taxon>
        <taxon>Arthropoda</taxon>
        <taxon>Hexapoda</taxon>
        <taxon>Insecta</taxon>
        <taxon>Pterygota</taxon>
        <taxon>Neoptera</taxon>
        <taxon>Polyneoptera</taxon>
        <taxon>Phasmatodea</taxon>
        <taxon>Verophasmatodea</taxon>
        <taxon>Anareolatae</taxon>
        <taxon>Phasmatidae</taxon>
        <taxon>Eurycanthinae</taxon>
        <taxon>Dryococelus</taxon>
    </lineage>
</organism>
<dbReference type="EMBL" id="JARBHB010000004">
    <property type="protein sequence ID" value="KAJ8886849.1"/>
    <property type="molecule type" value="Genomic_DNA"/>
</dbReference>
<comment type="caution">
    <text evidence="1">The sequence shown here is derived from an EMBL/GenBank/DDBJ whole genome shotgun (WGS) entry which is preliminary data.</text>
</comment>